<dbReference type="Gene3D" id="3.10.100.10">
    <property type="entry name" value="Mannose-Binding Protein A, subunit A"/>
    <property type="match status" value="2"/>
</dbReference>
<feature type="domain" description="C-type lectin" evidence="1">
    <location>
        <begin position="284"/>
        <end position="417"/>
    </location>
</feature>
<dbReference type="InterPro" id="IPR016186">
    <property type="entry name" value="C-type_lectin-like/link_sf"/>
</dbReference>
<evidence type="ECO:0000313" key="3">
    <source>
        <dbReference type="Proteomes" id="UP000069272"/>
    </source>
</evidence>
<dbReference type="STRING" id="7167.A0A182FHI5"/>
<dbReference type="Pfam" id="PF00059">
    <property type="entry name" value="Lectin_C"/>
    <property type="match status" value="2"/>
</dbReference>
<dbReference type="CDD" id="cd00037">
    <property type="entry name" value="CLECT"/>
    <property type="match status" value="2"/>
</dbReference>
<sequence length="421" mass="48679">MPPPTILSPPPLSSRSCNKNIWQLLPLIGFSSNGAAVHANISGRTTKQQQQQPANWVIESQQWQQQQQQQQQNTNLSTSAAIITTSCSKSKSSNAAYGRWLIDIKTYNPFHRKVNDGNTFAVFRQKTYYFSDSFKLNWFKAMEYCRKRGMFLLSVRNPQEREAVIEYLDNTGYTKTHKGLWAWMSANDLGEEGEFYWSTTGERVTYPNWSDTEPNNFKIDDCNNEHCAILEYWSEGGSNYNYTFNDRYSMDAKRVANIVAILLGLLAISLIRTQDDGSPTFGLYRQKSYYFGDTFRLNWYKASEYCRSRGMFLVSIENEEQLQGVVEHIEKSGFTKTHGILHMWTSANDLGEEGQFFWASTGKRMTYDRWTTNEPNNAKHDNCTFENCAVLEYYLPNSINYTFDDRNCLDGNFFMCETLDA</sequence>
<dbReference type="InterPro" id="IPR050111">
    <property type="entry name" value="C-type_lectin/snaclec_domain"/>
</dbReference>
<dbReference type="PANTHER" id="PTHR22803">
    <property type="entry name" value="MANNOSE, PHOSPHOLIPASE, LECTIN RECEPTOR RELATED"/>
    <property type="match status" value="1"/>
</dbReference>
<dbReference type="PROSITE" id="PS50041">
    <property type="entry name" value="C_TYPE_LECTIN_2"/>
    <property type="match status" value="2"/>
</dbReference>
<dbReference type="SMART" id="SM00034">
    <property type="entry name" value="CLECT"/>
    <property type="match status" value="2"/>
</dbReference>
<name>A0A182FHI5_ANOAL</name>
<accession>A0A182FHI5</accession>
<feature type="domain" description="C-type lectin" evidence="1">
    <location>
        <begin position="123"/>
        <end position="235"/>
    </location>
</feature>
<dbReference type="VEuPathDB" id="VectorBase:AALB005978"/>
<protein>
    <recommendedName>
        <fullName evidence="1">C-type lectin domain-containing protein</fullName>
    </recommendedName>
</protein>
<reference evidence="2" key="2">
    <citation type="submission" date="2022-08" db="UniProtKB">
        <authorList>
            <consortium name="EnsemblMetazoa"/>
        </authorList>
    </citation>
    <scope>IDENTIFICATION</scope>
    <source>
        <strain evidence="2">STECLA/ALBI9_A</strain>
    </source>
</reference>
<dbReference type="SUPFAM" id="SSF56436">
    <property type="entry name" value="C-type lectin-like"/>
    <property type="match status" value="2"/>
</dbReference>
<dbReference type="EnsemblMetazoa" id="AALB005978-RA">
    <property type="protein sequence ID" value="AALB005978-PA"/>
    <property type="gene ID" value="AALB005978"/>
</dbReference>
<dbReference type="AlphaFoldDB" id="A0A182FHI5"/>
<dbReference type="InterPro" id="IPR016187">
    <property type="entry name" value="CTDL_fold"/>
</dbReference>
<reference evidence="2 3" key="1">
    <citation type="journal article" date="2017" name="G3 (Bethesda)">
        <title>The Physical Genome Mapping of Anopheles albimanus Corrected Scaffold Misassemblies and Identified Interarm Rearrangements in Genus Anopheles.</title>
        <authorList>
            <person name="Artemov G.N."/>
            <person name="Peery A.N."/>
            <person name="Jiang X."/>
            <person name="Tu Z."/>
            <person name="Stegniy V.N."/>
            <person name="Sharakhova M.V."/>
            <person name="Sharakhov I.V."/>
        </authorList>
    </citation>
    <scope>NUCLEOTIDE SEQUENCE [LARGE SCALE GENOMIC DNA]</scope>
    <source>
        <strain evidence="2 3">ALBI9_A</strain>
    </source>
</reference>
<evidence type="ECO:0000313" key="2">
    <source>
        <dbReference type="EnsemblMetazoa" id="AALB005978-PA"/>
    </source>
</evidence>
<keyword evidence="3" id="KW-1185">Reference proteome</keyword>
<evidence type="ECO:0000259" key="1">
    <source>
        <dbReference type="PROSITE" id="PS50041"/>
    </source>
</evidence>
<organism evidence="2 3">
    <name type="scientific">Anopheles albimanus</name>
    <name type="common">New world malaria mosquito</name>
    <dbReference type="NCBI Taxonomy" id="7167"/>
    <lineage>
        <taxon>Eukaryota</taxon>
        <taxon>Metazoa</taxon>
        <taxon>Ecdysozoa</taxon>
        <taxon>Arthropoda</taxon>
        <taxon>Hexapoda</taxon>
        <taxon>Insecta</taxon>
        <taxon>Pterygota</taxon>
        <taxon>Neoptera</taxon>
        <taxon>Endopterygota</taxon>
        <taxon>Diptera</taxon>
        <taxon>Nematocera</taxon>
        <taxon>Culicoidea</taxon>
        <taxon>Culicidae</taxon>
        <taxon>Anophelinae</taxon>
        <taxon>Anopheles</taxon>
    </lineage>
</organism>
<proteinExistence type="predicted"/>
<dbReference type="InterPro" id="IPR001304">
    <property type="entry name" value="C-type_lectin-like"/>
</dbReference>
<dbReference type="VEuPathDB" id="VectorBase:AALB20_026811"/>
<dbReference type="Proteomes" id="UP000069272">
    <property type="component" value="Chromosome 3L"/>
</dbReference>
<dbReference type="VEuPathDB" id="VectorBase:AALB20_036891"/>